<evidence type="ECO:0000256" key="8">
    <source>
        <dbReference type="SAM" id="Phobius"/>
    </source>
</evidence>
<dbReference type="GO" id="GO:0016757">
    <property type="term" value="F:glycosyltransferase activity"/>
    <property type="evidence" value="ECO:0007669"/>
    <property type="project" value="UniProtKB-KW"/>
</dbReference>
<dbReference type="CDD" id="cd04187">
    <property type="entry name" value="DPM1_like_bac"/>
    <property type="match status" value="1"/>
</dbReference>
<evidence type="ECO:0000256" key="2">
    <source>
        <dbReference type="ARBA" id="ARBA00022676"/>
    </source>
</evidence>
<comment type="caution">
    <text evidence="10">The sequence shown here is derived from an EMBL/GenBank/DDBJ whole genome shotgun (WGS) entry which is preliminary data.</text>
</comment>
<gene>
    <name evidence="10" type="ORF">COU16_00110</name>
</gene>
<evidence type="ECO:0000256" key="6">
    <source>
        <dbReference type="ARBA" id="ARBA00022989"/>
    </source>
</evidence>
<dbReference type="PANTHER" id="PTHR48090">
    <property type="entry name" value="UNDECAPRENYL-PHOSPHATE 4-DEOXY-4-FORMAMIDO-L-ARABINOSE TRANSFERASE-RELATED"/>
    <property type="match status" value="1"/>
</dbReference>
<dbReference type="Pfam" id="PF00535">
    <property type="entry name" value="Glycos_transf_2"/>
    <property type="match status" value="1"/>
</dbReference>
<sequence length="309" mass="34920">MNHLASPHISVVVPVYGSCEVLPELHQRVVTVLEKITPHFELILVNDASPDAAWKVIQKLAREDSRVRGFNLSRNFGQYPAMTAGLKASRGEWVVVMDCDLQDQPEEIERMYKKAQEGFFVVVGSRQKRHDSLMRRFVSRCFYATLTYLSGMHQDRTLANFGIYHRKVIEAVLSIQDRMRYFSVMVRWVGFKTATVPVEHGARRGGNSGYSFSKLFSLATDIILAYSERPLRLIIKVGVAVSILSGVYLAFAVGHDMFIGVDDTLTVLLGSLWLIFGLLTTLIGVIALYLGKTFEEVKQRPIYIVQEEV</sequence>
<accession>A0A2H0UEX1</accession>
<protein>
    <submittedName>
        <fullName evidence="10">Glycosyltransferase</fullName>
    </submittedName>
</protein>
<dbReference type="EMBL" id="PFBI01000001">
    <property type="protein sequence ID" value="PIR84910.1"/>
    <property type="molecule type" value="Genomic_DNA"/>
</dbReference>
<dbReference type="AlphaFoldDB" id="A0A2H0UEX1"/>
<evidence type="ECO:0000256" key="5">
    <source>
        <dbReference type="ARBA" id="ARBA00022985"/>
    </source>
</evidence>
<keyword evidence="7 8" id="KW-0472">Membrane</keyword>
<dbReference type="Proteomes" id="UP000229344">
    <property type="component" value="Unassembled WGS sequence"/>
</dbReference>
<evidence type="ECO:0000256" key="4">
    <source>
        <dbReference type="ARBA" id="ARBA00022692"/>
    </source>
</evidence>
<dbReference type="InterPro" id="IPR029044">
    <property type="entry name" value="Nucleotide-diphossugar_trans"/>
</dbReference>
<evidence type="ECO:0000256" key="3">
    <source>
        <dbReference type="ARBA" id="ARBA00022679"/>
    </source>
</evidence>
<keyword evidence="4 8" id="KW-0812">Transmembrane</keyword>
<dbReference type="SUPFAM" id="SSF53448">
    <property type="entry name" value="Nucleotide-diphospho-sugar transferases"/>
    <property type="match status" value="1"/>
</dbReference>
<dbReference type="InterPro" id="IPR001173">
    <property type="entry name" value="Glyco_trans_2-like"/>
</dbReference>
<feature type="domain" description="Glycosyltransferase 2-like" evidence="9">
    <location>
        <begin position="10"/>
        <end position="159"/>
    </location>
</feature>
<evidence type="ECO:0000256" key="7">
    <source>
        <dbReference type="ARBA" id="ARBA00023136"/>
    </source>
</evidence>
<dbReference type="GO" id="GO:0009103">
    <property type="term" value="P:lipopolysaccharide biosynthetic process"/>
    <property type="evidence" value="ECO:0007669"/>
    <property type="project" value="UniProtKB-KW"/>
</dbReference>
<dbReference type="PANTHER" id="PTHR48090:SF3">
    <property type="entry name" value="UNDECAPRENYL-PHOSPHATE 4-DEOXY-4-FORMAMIDO-L-ARABINOSE TRANSFERASE"/>
    <property type="match status" value="1"/>
</dbReference>
<keyword evidence="5" id="KW-0448">Lipopolysaccharide biosynthesis</keyword>
<evidence type="ECO:0000256" key="1">
    <source>
        <dbReference type="ARBA" id="ARBA00022475"/>
    </source>
</evidence>
<name>A0A2H0UEX1_9BACT</name>
<keyword evidence="6 8" id="KW-1133">Transmembrane helix</keyword>
<keyword evidence="1" id="KW-1003">Cell membrane</keyword>
<dbReference type="Gene3D" id="3.90.550.10">
    <property type="entry name" value="Spore Coat Polysaccharide Biosynthesis Protein SpsA, Chain A"/>
    <property type="match status" value="1"/>
</dbReference>
<dbReference type="GO" id="GO:0005886">
    <property type="term" value="C:plasma membrane"/>
    <property type="evidence" value="ECO:0007669"/>
    <property type="project" value="TreeGrafter"/>
</dbReference>
<organism evidence="10 11">
    <name type="scientific">Candidatus Kaiserbacteria bacterium CG10_big_fil_rev_8_21_14_0_10_47_16</name>
    <dbReference type="NCBI Taxonomy" id="1974608"/>
    <lineage>
        <taxon>Bacteria</taxon>
        <taxon>Candidatus Kaiseribacteriota</taxon>
    </lineage>
</organism>
<feature type="transmembrane region" description="Helical" evidence="8">
    <location>
        <begin position="265"/>
        <end position="290"/>
    </location>
</feature>
<proteinExistence type="predicted"/>
<evidence type="ECO:0000259" key="9">
    <source>
        <dbReference type="Pfam" id="PF00535"/>
    </source>
</evidence>
<keyword evidence="3 10" id="KW-0808">Transferase</keyword>
<evidence type="ECO:0000313" key="11">
    <source>
        <dbReference type="Proteomes" id="UP000229344"/>
    </source>
</evidence>
<reference evidence="11" key="1">
    <citation type="submission" date="2017-09" db="EMBL/GenBank/DDBJ databases">
        <title>Depth-based differentiation of microbial function through sediment-hosted aquifers and enrichment of novel symbionts in the deep terrestrial subsurface.</title>
        <authorList>
            <person name="Probst A.J."/>
            <person name="Ladd B."/>
            <person name="Jarett J.K."/>
            <person name="Geller-Mcgrath D.E."/>
            <person name="Sieber C.M.K."/>
            <person name="Emerson J.B."/>
            <person name="Anantharaman K."/>
            <person name="Thomas B.C."/>
            <person name="Malmstrom R."/>
            <person name="Stieglmeier M."/>
            <person name="Klingl A."/>
            <person name="Woyke T."/>
            <person name="Ryan C.M."/>
            <person name="Banfield J.F."/>
        </authorList>
    </citation>
    <scope>NUCLEOTIDE SEQUENCE [LARGE SCALE GENOMIC DNA]</scope>
</reference>
<keyword evidence="2" id="KW-0328">Glycosyltransferase</keyword>
<feature type="transmembrane region" description="Helical" evidence="8">
    <location>
        <begin position="233"/>
        <end position="253"/>
    </location>
</feature>
<dbReference type="InterPro" id="IPR050256">
    <property type="entry name" value="Glycosyltransferase_2"/>
</dbReference>
<evidence type="ECO:0000313" key="10">
    <source>
        <dbReference type="EMBL" id="PIR84910.1"/>
    </source>
</evidence>